<sequence length="66" mass="7139">MTVKAAITHISMQLSPVRGKLAISSWQRDGCRAGFADIDAYMLRWTARVATACCNLPPFIAAGSQL</sequence>
<dbReference type="Proteomes" id="UP000050525">
    <property type="component" value="Unassembled WGS sequence"/>
</dbReference>
<evidence type="ECO:0000313" key="1">
    <source>
        <dbReference type="EMBL" id="KYO25032.1"/>
    </source>
</evidence>
<protein>
    <submittedName>
        <fullName evidence="1">Uncharacterized protein</fullName>
    </submittedName>
</protein>
<dbReference type="EMBL" id="AKHW03005996">
    <property type="protein sequence ID" value="KYO25032.1"/>
    <property type="molecule type" value="Genomic_DNA"/>
</dbReference>
<keyword evidence="2" id="KW-1185">Reference proteome</keyword>
<organism evidence="1 2">
    <name type="scientific">Alligator mississippiensis</name>
    <name type="common">American alligator</name>
    <dbReference type="NCBI Taxonomy" id="8496"/>
    <lineage>
        <taxon>Eukaryota</taxon>
        <taxon>Metazoa</taxon>
        <taxon>Chordata</taxon>
        <taxon>Craniata</taxon>
        <taxon>Vertebrata</taxon>
        <taxon>Euteleostomi</taxon>
        <taxon>Archelosauria</taxon>
        <taxon>Archosauria</taxon>
        <taxon>Crocodylia</taxon>
        <taxon>Alligatoridae</taxon>
        <taxon>Alligatorinae</taxon>
        <taxon>Alligator</taxon>
    </lineage>
</organism>
<comment type="caution">
    <text evidence="1">The sequence shown here is derived from an EMBL/GenBank/DDBJ whole genome shotgun (WGS) entry which is preliminary data.</text>
</comment>
<evidence type="ECO:0000313" key="2">
    <source>
        <dbReference type="Proteomes" id="UP000050525"/>
    </source>
</evidence>
<reference evidence="1 2" key="1">
    <citation type="journal article" date="2012" name="Genome Biol.">
        <title>Sequencing three crocodilian genomes to illuminate the evolution of archosaurs and amniotes.</title>
        <authorList>
            <person name="St John J.A."/>
            <person name="Braun E.L."/>
            <person name="Isberg S.R."/>
            <person name="Miles L.G."/>
            <person name="Chong A.Y."/>
            <person name="Gongora J."/>
            <person name="Dalzell P."/>
            <person name="Moran C."/>
            <person name="Bed'hom B."/>
            <person name="Abzhanov A."/>
            <person name="Burgess S.C."/>
            <person name="Cooksey A.M."/>
            <person name="Castoe T.A."/>
            <person name="Crawford N.G."/>
            <person name="Densmore L.D."/>
            <person name="Drew J.C."/>
            <person name="Edwards S.V."/>
            <person name="Faircloth B.C."/>
            <person name="Fujita M.K."/>
            <person name="Greenwold M.J."/>
            <person name="Hoffmann F.G."/>
            <person name="Howard J.M."/>
            <person name="Iguchi T."/>
            <person name="Janes D.E."/>
            <person name="Khan S.Y."/>
            <person name="Kohno S."/>
            <person name="de Koning A.J."/>
            <person name="Lance S.L."/>
            <person name="McCarthy F.M."/>
            <person name="McCormack J.E."/>
            <person name="Merchant M.E."/>
            <person name="Peterson D.G."/>
            <person name="Pollock D.D."/>
            <person name="Pourmand N."/>
            <person name="Raney B.J."/>
            <person name="Roessler K.A."/>
            <person name="Sanford J.R."/>
            <person name="Sawyer R.H."/>
            <person name="Schmidt C.J."/>
            <person name="Triplett E.W."/>
            <person name="Tuberville T.D."/>
            <person name="Venegas-Anaya M."/>
            <person name="Howard J.T."/>
            <person name="Jarvis E.D."/>
            <person name="Guillette L.J.Jr."/>
            <person name="Glenn T.C."/>
            <person name="Green R.E."/>
            <person name="Ray D.A."/>
        </authorList>
    </citation>
    <scope>NUCLEOTIDE SEQUENCE [LARGE SCALE GENOMIC DNA]</scope>
    <source>
        <strain evidence="1">KSC_2009_1</strain>
    </source>
</reference>
<accession>A0A151MKH7</accession>
<gene>
    <name evidence="1" type="ORF">Y1Q_0023865</name>
</gene>
<dbReference type="AlphaFoldDB" id="A0A151MKH7"/>
<proteinExistence type="predicted"/>
<name>A0A151MKH7_ALLMI</name>